<dbReference type="InterPro" id="IPR025724">
    <property type="entry name" value="GAG-pre-integrase_dom"/>
</dbReference>
<dbReference type="InterPro" id="IPR054722">
    <property type="entry name" value="PolX-like_BBD"/>
</dbReference>
<dbReference type="SUPFAM" id="SSF53098">
    <property type="entry name" value="Ribonuclease H-like"/>
    <property type="match status" value="1"/>
</dbReference>
<dbReference type="GO" id="GO:0006508">
    <property type="term" value="P:proteolysis"/>
    <property type="evidence" value="ECO:0007669"/>
    <property type="project" value="UniProtKB-KW"/>
</dbReference>
<dbReference type="Gene3D" id="3.30.420.10">
    <property type="entry name" value="Ribonuclease H-like superfamily/Ribonuclease H"/>
    <property type="match status" value="1"/>
</dbReference>
<dbReference type="InterPro" id="IPR012337">
    <property type="entry name" value="RNaseH-like_sf"/>
</dbReference>
<dbReference type="InterPro" id="IPR057135">
    <property type="entry name" value="At4g27190-like_LRR"/>
</dbReference>
<protein>
    <submittedName>
        <fullName evidence="6">Retrovirus-related Pol polyprotein from transposon TNT 1-94</fullName>
    </submittedName>
</protein>
<dbReference type="SUPFAM" id="SSF52058">
    <property type="entry name" value="L domain-like"/>
    <property type="match status" value="1"/>
</dbReference>
<dbReference type="InterPro" id="IPR057670">
    <property type="entry name" value="SH3_retrovirus"/>
</dbReference>
<dbReference type="Pfam" id="PF25597">
    <property type="entry name" value="SH3_retrovirus"/>
    <property type="match status" value="1"/>
</dbReference>
<dbReference type="InterPro" id="IPR001584">
    <property type="entry name" value="Integrase_cat-core"/>
</dbReference>
<dbReference type="PANTHER" id="PTHR42648:SF18">
    <property type="entry name" value="RETROTRANSPOSON, UNCLASSIFIED-LIKE PROTEIN"/>
    <property type="match status" value="1"/>
</dbReference>
<dbReference type="GO" id="GO:0015074">
    <property type="term" value="P:DNA integration"/>
    <property type="evidence" value="ECO:0007669"/>
    <property type="project" value="InterPro"/>
</dbReference>
<dbReference type="AlphaFoldDB" id="A0A438FXQ9"/>
<evidence type="ECO:0000256" key="1">
    <source>
        <dbReference type="ARBA" id="ARBA00022670"/>
    </source>
</evidence>
<dbReference type="Pfam" id="PF22936">
    <property type="entry name" value="Pol_BBD"/>
    <property type="match status" value="1"/>
</dbReference>
<evidence type="ECO:0000259" key="5">
    <source>
        <dbReference type="PROSITE" id="PS50994"/>
    </source>
</evidence>
<dbReference type="GO" id="GO:0046872">
    <property type="term" value="F:metal ion binding"/>
    <property type="evidence" value="ECO:0007669"/>
    <property type="project" value="UniProtKB-KW"/>
</dbReference>
<dbReference type="InterPro" id="IPR032675">
    <property type="entry name" value="LRR_dom_sf"/>
</dbReference>
<dbReference type="GO" id="GO:0003676">
    <property type="term" value="F:nucleic acid binding"/>
    <property type="evidence" value="ECO:0007669"/>
    <property type="project" value="InterPro"/>
</dbReference>
<evidence type="ECO:0000256" key="2">
    <source>
        <dbReference type="ARBA" id="ARBA00022723"/>
    </source>
</evidence>
<dbReference type="InterPro" id="IPR013103">
    <property type="entry name" value="RVT_2"/>
</dbReference>
<keyword evidence="1" id="KW-0645">Protease</keyword>
<dbReference type="Pfam" id="PF23247">
    <property type="entry name" value="LRR_RPS2"/>
    <property type="match status" value="1"/>
</dbReference>
<evidence type="ECO:0000313" key="6">
    <source>
        <dbReference type="EMBL" id="RVW64742.1"/>
    </source>
</evidence>
<dbReference type="InterPro" id="IPR039537">
    <property type="entry name" value="Retrotran_Ty1/copia-like"/>
</dbReference>
<proteinExistence type="predicted"/>
<keyword evidence="3" id="KW-0378">Hydrolase</keyword>
<feature type="domain" description="Integrase catalytic" evidence="5">
    <location>
        <begin position="453"/>
        <end position="541"/>
    </location>
</feature>
<dbReference type="Gene3D" id="3.80.10.10">
    <property type="entry name" value="Ribonuclease Inhibitor"/>
    <property type="match status" value="1"/>
</dbReference>
<organism evidence="6 7">
    <name type="scientific">Vitis vinifera</name>
    <name type="common">Grape</name>
    <dbReference type="NCBI Taxonomy" id="29760"/>
    <lineage>
        <taxon>Eukaryota</taxon>
        <taxon>Viridiplantae</taxon>
        <taxon>Streptophyta</taxon>
        <taxon>Embryophyta</taxon>
        <taxon>Tracheophyta</taxon>
        <taxon>Spermatophyta</taxon>
        <taxon>Magnoliopsida</taxon>
        <taxon>eudicotyledons</taxon>
        <taxon>Gunneridae</taxon>
        <taxon>Pentapetalae</taxon>
        <taxon>rosids</taxon>
        <taxon>Vitales</taxon>
        <taxon>Vitaceae</taxon>
        <taxon>Viteae</taxon>
        <taxon>Vitis</taxon>
    </lineage>
</organism>
<dbReference type="GO" id="GO:0008233">
    <property type="term" value="F:peptidase activity"/>
    <property type="evidence" value="ECO:0007669"/>
    <property type="project" value="UniProtKB-KW"/>
</dbReference>
<accession>A0A438FXQ9</accession>
<gene>
    <name evidence="6" type="primary">POLX_2648</name>
    <name evidence="6" type="ORF">CK203_063128</name>
</gene>
<dbReference type="EMBL" id="QGNW01000707">
    <property type="protein sequence ID" value="RVW64742.1"/>
    <property type="molecule type" value="Genomic_DNA"/>
</dbReference>
<dbReference type="Pfam" id="PF13976">
    <property type="entry name" value="gag_pre-integrs"/>
    <property type="match status" value="1"/>
</dbReference>
<dbReference type="CDD" id="cd09272">
    <property type="entry name" value="RNase_HI_RT_Ty1"/>
    <property type="match status" value="1"/>
</dbReference>
<evidence type="ECO:0000313" key="7">
    <source>
        <dbReference type="Proteomes" id="UP000288805"/>
    </source>
</evidence>
<feature type="region of interest" description="Disordered" evidence="4">
    <location>
        <begin position="1"/>
        <end position="24"/>
    </location>
</feature>
<reference evidence="6 7" key="1">
    <citation type="journal article" date="2018" name="PLoS Genet.">
        <title>Population sequencing reveals clonal diversity and ancestral inbreeding in the grapevine cultivar Chardonnay.</title>
        <authorList>
            <person name="Roach M.J."/>
            <person name="Johnson D.L."/>
            <person name="Bohlmann J."/>
            <person name="van Vuuren H.J."/>
            <person name="Jones S.J."/>
            <person name="Pretorius I.S."/>
            <person name="Schmidt S.A."/>
            <person name="Borneman A.R."/>
        </authorList>
    </citation>
    <scope>NUCLEOTIDE SEQUENCE [LARGE SCALE GENOMIC DNA]</scope>
    <source>
        <strain evidence="7">cv. Chardonnay</strain>
        <tissue evidence="6">Leaf</tissue>
    </source>
</reference>
<comment type="caution">
    <text evidence="6">The sequence shown here is derived from an EMBL/GenBank/DDBJ whole genome shotgun (WGS) entry which is preliminary data.</text>
</comment>
<evidence type="ECO:0000256" key="4">
    <source>
        <dbReference type="SAM" id="MobiDB-lite"/>
    </source>
</evidence>
<dbReference type="InterPro" id="IPR036397">
    <property type="entry name" value="RNaseH_sf"/>
</dbReference>
<dbReference type="PROSITE" id="PS50994">
    <property type="entry name" value="INTEGRASE"/>
    <property type="match status" value="1"/>
</dbReference>
<dbReference type="Proteomes" id="UP000288805">
    <property type="component" value="Unassembled WGS sequence"/>
</dbReference>
<name>A0A438FXQ9_VITVI</name>
<dbReference type="PANTHER" id="PTHR42648">
    <property type="entry name" value="TRANSPOSASE, PUTATIVE-RELATED"/>
    <property type="match status" value="1"/>
</dbReference>
<evidence type="ECO:0000256" key="3">
    <source>
        <dbReference type="ARBA" id="ARBA00022801"/>
    </source>
</evidence>
<dbReference type="Pfam" id="PF07727">
    <property type="entry name" value="RVT_2"/>
    <property type="match status" value="1"/>
</dbReference>
<keyword evidence="2" id="KW-0479">Metal-binding</keyword>
<sequence length="1011" mass="114530">MAKAWGMAKTTNKDGRLSPTNFSTVGEWRRPGAWPRQLTKTDLRVSSCGVEELVAKENGAETTPSCGANMSTSSSTSSVIPVFNADPPPLGENPTVAQMKAYEEEKLKKDKAITCLHSGLTDHIFTKIMDLETPKQVWDKLQDQKVVEKIMVSVPQKFEAKISAIEESCDLQSLTIVELISKLHVQEQRVLMRGDEANEVLFKQIIRERVLETCKERSSSRTTKGKLKDLQENETFHLALIIAKPTMLRKIVGTKAKGKWTIAINTKKCTKIVTNVLYIPELDQNLLSVTQMLRNGYAVSFKENFCFITDVHGTEIAKIKMNGNSFYLKLDLIEGHVFSAKIDESVVWHKRYDHFNLKSLKFMQEAGMVEDMLEITVNAQTCESCELGKQHHKSFPQNMSKRATHKLELVHSDICGLMSTVSLSNNVYFALFIDDFSRMTYVYFLKIKSQVLFVFKSFKKMVETQSGQKVKLIAPYSPQQNGVSKRKNKTVMEMARCMLFEKKLPKLLWDKAVSTLVYLLNKLPTKSIQSKTPIEAWSGVKPSVKHLKVFGSLCYLHVPSIKRGKLDERAEKGVFVGYAAESKGYRIYSLSRMKIVISRDVHFDENSYWNWDLKKVHKCDQTTPFILEPAVESTSIEDPLDVEATSDTLVLKVRPLSDVYERCNLVHAEPTCYIEATRFPEWIEAMKAEIDVIERNGTWKLIELLEAKKAIVAGVDYGDTFAPLARHDTIRLLLALAGQMGWKVYHLDVKSAFLNGILLEEIYVQQPEGFEVTRHEHKVYKVHKALYGRVKLDGYADSDWAGSVDDMKSTLGYAFTIGSGVICWNSRKQEVMAQSTAEVEYISLVAAAGVPKVEAWHVQGKSQGGVLELMRATFPNLEELTLDSNSATEIQQEQFLVESICKLRVLNVLRYGDNLVAIPSIMLHTLHNLEKLNVRRCGSVKEVVQLEELVDEESHAMALAKLREVQLHDLPKLTHLCKENFKRGPRFQNLETLKVWNSDCLISLVPSSMTF</sequence>